<evidence type="ECO:0000256" key="12">
    <source>
        <dbReference type="ARBA" id="ARBA00023136"/>
    </source>
</evidence>
<keyword evidence="15" id="KW-0732">Signal</keyword>
<feature type="transmembrane region" description="Helical" evidence="14">
    <location>
        <begin position="293"/>
        <end position="314"/>
    </location>
</feature>
<dbReference type="Proteomes" id="UP001163266">
    <property type="component" value="Chromosome"/>
</dbReference>
<feature type="chain" id="PRO_5046015289" evidence="15">
    <location>
        <begin position="31"/>
        <end position="379"/>
    </location>
</feature>
<evidence type="ECO:0000256" key="10">
    <source>
        <dbReference type="ARBA" id="ARBA00022989"/>
    </source>
</evidence>
<keyword evidence="18" id="KW-1185">Reference proteome</keyword>
<feature type="transmembrane region" description="Helical" evidence="14">
    <location>
        <begin position="102"/>
        <end position="123"/>
    </location>
</feature>
<dbReference type="InterPro" id="IPR016174">
    <property type="entry name" value="Di-haem_cyt_TM"/>
</dbReference>
<dbReference type="InterPro" id="IPR051817">
    <property type="entry name" value="FDH_cytochrome_b556_subunit"/>
</dbReference>
<protein>
    <submittedName>
        <fullName evidence="17">Formate dehydrogenase subunit gamma</fullName>
        <ecNumber evidence="17">1.17.1.9</ecNumber>
    </submittedName>
</protein>
<evidence type="ECO:0000256" key="2">
    <source>
        <dbReference type="ARBA" id="ARBA00004651"/>
    </source>
</evidence>
<dbReference type="EMBL" id="CP110257">
    <property type="protein sequence ID" value="UZD54494.1"/>
    <property type="molecule type" value="Genomic_DNA"/>
</dbReference>
<dbReference type="EC" id="1.17.1.9" evidence="17"/>
<feature type="transmembrane region" description="Helical" evidence="14">
    <location>
        <begin position="191"/>
        <end position="212"/>
    </location>
</feature>
<sequence>MHADLRRPRAACAALLLVVAALLGSTAAHSAVPHDDAVPAYAEEQTILQAEQGTPEPGWSDAASGRRHMDRHYLIPPGTMPEQNVILQRGGNTWRTLRNGPLAWWAAALWMLVPLGLLVAWAATRPDRHAPPDSGREVLRFDGWQRAVHWATALSFLALALTGLVMLYGKKLLLPWMGHGLFSWIALAGKYVHNVVGPLFILSSVLMFATFLRHNRFCKEDWAWVRRAGGLIGEGPAPAGYFNAGEKLWFWFGVAVLGLVMSITGLILDFPYLGEVGSAVGTTRYVQQWAHGLHLLGAAFYVAATLGHIYMGTLGTPGTYRGMRHGTVDEAWARKHHRLWYEDLQTRGAAAVAPPGEAIGPRGAAPGGMHPATRPGAPR</sequence>
<comment type="cofactor">
    <cofactor evidence="1">
        <name>heme</name>
        <dbReference type="ChEBI" id="CHEBI:30413"/>
    </cofactor>
</comment>
<keyword evidence="5" id="KW-1003">Cell membrane</keyword>
<comment type="similarity">
    <text evidence="3">Belongs to the formate dehydrogenase gamma subunit family.</text>
</comment>
<evidence type="ECO:0000256" key="4">
    <source>
        <dbReference type="ARBA" id="ARBA00022448"/>
    </source>
</evidence>
<evidence type="ECO:0000256" key="13">
    <source>
        <dbReference type="SAM" id="MobiDB-lite"/>
    </source>
</evidence>
<keyword evidence="4" id="KW-0813">Transport</keyword>
<comment type="subcellular location">
    <subcellularLocation>
        <location evidence="2">Cell membrane</location>
        <topology evidence="2">Multi-pass membrane protein</topology>
    </subcellularLocation>
</comment>
<evidence type="ECO:0000256" key="3">
    <source>
        <dbReference type="ARBA" id="ARBA00010747"/>
    </source>
</evidence>
<evidence type="ECO:0000256" key="5">
    <source>
        <dbReference type="ARBA" id="ARBA00022475"/>
    </source>
</evidence>
<evidence type="ECO:0000256" key="9">
    <source>
        <dbReference type="ARBA" id="ARBA00022982"/>
    </source>
</evidence>
<keyword evidence="12 14" id="KW-0472">Membrane</keyword>
<keyword evidence="8" id="KW-0479">Metal-binding</keyword>
<evidence type="ECO:0000313" key="18">
    <source>
        <dbReference type="Proteomes" id="UP001163266"/>
    </source>
</evidence>
<dbReference type="Pfam" id="PF01292">
    <property type="entry name" value="Ni_hydr_CYTB"/>
    <property type="match status" value="1"/>
</dbReference>
<evidence type="ECO:0000256" key="6">
    <source>
        <dbReference type="ARBA" id="ARBA00022617"/>
    </source>
</evidence>
<evidence type="ECO:0000256" key="15">
    <source>
        <dbReference type="SAM" id="SignalP"/>
    </source>
</evidence>
<dbReference type="RefSeq" id="WP_264892062.1">
    <property type="nucleotide sequence ID" value="NZ_CP110257.1"/>
</dbReference>
<feature type="transmembrane region" description="Helical" evidence="14">
    <location>
        <begin position="147"/>
        <end position="168"/>
    </location>
</feature>
<dbReference type="GO" id="GO:0008863">
    <property type="term" value="F:formate dehydrogenase (NAD+) activity"/>
    <property type="evidence" value="ECO:0007669"/>
    <property type="project" value="UniProtKB-EC"/>
</dbReference>
<dbReference type="SUPFAM" id="SSF81342">
    <property type="entry name" value="Transmembrane di-heme cytochromes"/>
    <property type="match status" value="1"/>
</dbReference>
<proteinExistence type="inferred from homology"/>
<keyword evidence="9" id="KW-0249">Electron transport</keyword>
<evidence type="ECO:0000256" key="11">
    <source>
        <dbReference type="ARBA" id="ARBA00023004"/>
    </source>
</evidence>
<keyword evidence="10 14" id="KW-1133">Transmembrane helix</keyword>
<feature type="domain" description="Cytochrome b561 bacterial/Ni-hydrogenase" evidence="16">
    <location>
        <begin position="140"/>
        <end position="325"/>
    </location>
</feature>
<organism evidence="17 18">
    <name type="scientific">Caldimonas aquatica</name>
    <dbReference type="NCBI Taxonomy" id="376175"/>
    <lineage>
        <taxon>Bacteria</taxon>
        <taxon>Pseudomonadati</taxon>
        <taxon>Pseudomonadota</taxon>
        <taxon>Betaproteobacteria</taxon>
        <taxon>Burkholderiales</taxon>
        <taxon>Sphaerotilaceae</taxon>
        <taxon>Caldimonas</taxon>
    </lineage>
</organism>
<dbReference type="InterPro" id="IPR011577">
    <property type="entry name" value="Cyt_b561_bac/Ni-Hgenase"/>
</dbReference>
<dbReference type="PANTHER" id="PTHR30074:SF6">
    <property type="entry name" value="FORMATE DEHYDROGENASE GAMMA SUBUNIT"/>
    <property type="match status" value="1"/>
</dbReference>
<accession>A0ABY6MR77</accession>
<gene>
    <name evidence="17" type="ORF">OMP39_12620</name>
</gene>
<evidence type="ECO:0000259" key="16">
    <source>
        <dbReference type="Pfam" id="PF01292"/>
    </source>
</evidence>
<name>A0ABY6MR77_9BURK</name>
<feature type="signal peptide" evidence="15">
    <location>
        <begin position="1"/>
        <end position="30"/>
    </location>
</feature>
<evidence type="ECO:0000256" key="8">
    <source>
        <dbReference type="ARBA" id="ARBA00022723"/>
    </source>
</evidence>
<dbReference type="InterPro" id="IPR006471">
    <property type="entry name" value="Formate_DH_gsu"/>
</dbReference>
<dbReference type="PANTHER" id="PTHR30074">
    <property type="entry name" value="FORMATE DEHYDROGENASE, NITRATE-INDUCIBLE, CYTOCHROME B556 FDN SUBUNIT"/>
    <property type="match status" value="1"/>
</dbReference>
<keyword evidence="17" id="KW-0560">Oxidoreductase</keyword>
<evidence type="ECO:0000256" key="1">
    <source>
        <dbReference type="ARBA" id="ARBA00001971"/>
    </source>
</evidence>
<evidence type="ECO:0000313" key="17">
    <source>
        <dbReference type="EMBL" id="UZD54494.1"/>
    </source>
</evidence>
<feature type="transmembrane region" description="Helical" evidence="14">
    <location>
        <begin position="248"/>
        <end position="273"/>
    </location>
</feature>
<feature type="region of interest" description="Disordered" evidence="13">
    <location>
        <begin position="352"/>
        <end position="379"/>
    </location>
</feature>
<evidence type="ECO:0000256" key="7">
    <source>
        <dbReference type="ARBA" id="ARBA00022692"/>
    </source>
</evidence>
<keyword evidence="6" id="KW-0349">Heme</keyword>
<keyword evidence="7 14" id="KW-0812">Transmembrane</keyword>
<dbReference type="Gene3D" id="1.20.950.20">
    <property type="entry name" value="Transmembrane di-heme cytochromes, Chain C"/>
    <property type="match status" value="1"/>
</dbReference>
<evidence type="ECO:0000256" key="14">
    <source>
        <dbReference type="SAM" id="Phobius"/>
    </source>
</evidence>
<dbReference type="NCBIfam" id="TIGR01583">
    <property type="entry name" value="formate-DH-gamm"/>
    <property type="match status" value="1"/>
</dbReference>
<reference evidence="17" key="1">
    <citation type="submission" date="2022-10" db="EMBL/GenBank/DDBJ databases">
        <title>Complete genome sequence of Schlegelella aquatica LMG 23380.</title>
        <authorList>
            <person name="Musilova J."/>
            <person name="Kourilova X."/>
            <person name="Bezdicek M."/>
            <person name="Hermankova K."/>
            <person name="Obruca S."/>
            <person name="Sedlar K."/>
        </authorList>
    </citation>
    <scope>NUCLEOTIDE SEQUENCE</scope>
    <source>
        <strain evidence="17">LMG 23380</strain>
    </source>
</reference>
<keyword evidence="11" id="KW-0408">Iron</keyword>